<dbReference type="SUPFAM" id="SSF51445">
    <property type="entry name" value="(Trans)glycosidases"/>
    <property type="match status" value="1"/>
</dbReference>
<dbReference type="EMBL" id="PEUH01000019">
    <property type="protein sequence ID" value="PIV31848.1"/>
    <property type="molecule type" value="Genomic_DNA"/>
</dbReference>
<sequence length="417" mass="47401">MRYLIGFLTMATILAGGFAFLFKSNTSEISVNDLPAIPEARVLSVATSSFAIVKKSDEDIENQKSLVNLPSEIKAVYMTSWSSGSEKKTDYLIKLIKETELNAVVIDIKDFSGYITYDIKNSDVEKYGAKQIRTLKINSLIKKFHDENIYVIARITIFQDPILAKAHPEWAIHSKTKCQSSNINCQMLSSTLWLDHKGLAWMDPAAKEVWDYNVAIGKDALNRGFDELNFDYIRFASDGFIGDMGFPVWNEIIPKQEVIKNFFKYLREQFSDAKISVDLFGQATIDKNDLGIGQIIEDAYAYFDYICPMVYPSHYAKMFLGYKNPANYPYEVVKYSMDSALQKIGNWKLEIGNSLAINKSPKLRPWLQDFDLGADYDAEKVKKQIQGVYDSASSTPESINGWMLWSPSNVYTREALE</sequence>
<dbReference type="Gene3D" id="3.20.20.80">
    <property type="entry name" value="Glycosidases"/>
    <property type="match status" value="1"/>
</dbReference>
<comment type="caution">
    <text evidence="2">The sequence shown here is derived from an EMBL/GenBank/DDBJ whole genome shotgun (WGS) entry which is preliminary data.</text>
</comment>
<dbReference type="InterPro" id="IPR025275">
    <property type="entry name" value="DUF4015"/>
</dbReference>
<name>A0A2M7CQA2_9BACT</name>
<evidence type="ECO:0000259" key="1">
    <source>
        <dbReference type="Pfam" id="PF13200"/>
    </source>
</evidence>
<evidence type="ECO:0000313" key="2">
    <source>
        <dbReference type="EMBL" id="PIV31848.1"/>
    </source>
</evidence>
<accession>A0A2M7CQA2</accession>
<gene>
    <name evidence="2" type="ORF">COS33_00995</name>
</gene>
<dbReference type="InterPro" id="IPR017853">
    <property type="entry name" value="GH"/>
</dbReference>
<organism evidence="2 3">
    <name type="scientific">Candidatus Wolfebacteria bacterium CG02_land_8_20_14_3_00_37_12</name>
    <dbReference type="NCBI Taxonomy" id="1975066"/>
    <lineage>
        <taxon>Bacteria</taxon>
        <taxon>Candidatus Wolfeibacteriota</taxon>
    </lineage>
</organism>
<reference evidence="3" key="1">
    <citation type="submission" date="2017-09" db="EMBL/GenBank/DDBJ databases">
        <title>Depth-based differentiation of microbial function through sediment-hosted aquifers and enrichment of novel symbionts in the deep terrestrial subsurface.</title>
        <authorList>
            <person name="Probst A.J."/>
            <person name="Ladd B."/>
            <person name="Jarett J.K."/>
            <person name="Geller-Mcgrath D.E."/>
            <person name="Sieber C.M.K."/>
            <person name="Emerson J.B."/>
            <person name="Anantharaman K."/>
            <person name="Thomas B.C."/>
            <person name="Malmstrom R."/>
            <person name="Stieglmeier M."/>
            <person name="Klingl A."/>
            <person name="Woyke T."/>
            <person name="Ryan C.M."/>
            <person name="Banfield J.F."/>
        </authorList>
    </citation>
    <scope>NUCLEOTIDE SEQUENCE [LARGE SCALE GENOMIC DNA]</scope>
</reference>
<dbReference type="Pfam" id="PF13200">
    <property type="entry name" value="DUF4015"/>
    <property type="match status" value="1"/>
</dbReference>
<protein>
    <recommendedName>
        <fullName evidence="1">DUF4015 domain-containing protein</fullName>
    </recommendedName>
</protein>
<proteinExistence type="predicted"/>
<evidence type="ECO:0000313" key="3">
    <source>
        <dbReference type="Proteomes" id="UP000230595"/>
    </source>
</evidence>
<dbReference type="Proteomes" id="UP000230595">
    <property type="component" value="Unassembled WGS sequence"/>
</dbReference>
<feature type="domain" description="DUF4015" evidence="1">
    <location>
        <begin position="75"/>
        <end position="411"/>
    </location>
</feature>
<dbReference type="AlphaFoldDB" id="A0A2M7CQA2"/>